<dbReference type="AlphaFoldDB" id="A0A1Y2H2G0"/>
<accession>A0A1Y2H2G0</accession>
<feature type="compositionally biased region" description="Acidic residues" evidence="1">
    <location>
        <begin position="187"/>
        <end position="200"/>
    </location>
</feature>
<dbReference type="EMBL" id="MCFF01000002">
    <property type="protein sequence ID" value="ORZ28171.1"/>
    <property type="molecule type" value="Genomic_DNA"/>
</dbReference>
<feature type="region of interest" description="Disordered" evidence="1">
    <location>
        <begin position="173"/>
        <end position="200"/>
    </location>
</feature>
<dbReference type="RefSeq" id="XP_021885856.1">
    <property type="nucleotide sequence ID" value="XM_022022589.1"/>
</dbReference>
<protein>
    <submittedName>
        <fullName evidence="2">Uncharacterized protein</fullName>
    </submittedName>
</protein>
<organism evidence="2 3">
    <name type="scientific">Lobosporangium transversale</name>
    <dbReference type="NCBI Taxonomy" id="64571"/>
    <lineage>
        <taxon>Eukaryota</taxon>
        <taxon>Fungi</taxon>
        <taxon>Fungi incertae sedis</taxon>
        <taxon>Mucoromycota</taxon>
        <taxon>Mortierellomycotina</taxon>
        <taxon>Mortierellomycetes</taxon>
        <taxon>Mortierellales</taxon>
        <taxon>Mortierellaceae</taxon>
        <taxon>Lobosporangium</taxon>
    </lineage>
</organism>
<feature type="compositionally biased region" description="Acidic residues" evidence="1">
    <location>
        <begin position="17"/>
        <end position="33"/>
    </location>
</feature>
<evidence type="ECO:0000313" key="3">
    <source>
        <dbReference type="Proteomes" id="UP000193648"/>
    </source>
</evidence>
<feature type="region of interest" description="Disordered" evidence="1">
    <location>
        <begin position="1"/>
        <end position="37"/>
    </location>
</feature>
<dbReference type="InParanoid" id="A0A1Y2H2G0"/>
<dbReference type="GeneID" id="33564433"/>
<comment type="caution">
    <text evidence="2">The sequence shown here is derived from an EMBL/GenBank/DDBJ whole genome shotgun (WGS) entry which is preliminary data.</text>
</comment>
<name>A0A1Y2H2G0_9FUNG</name>
<keyword evidence="3" id="KW-1185">Reference proteome</keyword>
<reference evidence="2 3" key="1">
    <citation type="submission" date="2016-07" db="EMBL/GenBank/DDBJ databases">
        <title>Pervasive Adenine N6-methylation of Active Genes in Fungi.</title>
        <authorList>
            <consortium name="DOE Joint Genome Institute"/>
            <person name="Mondo S.J."/>
            <person name="Dannebaum R.O."/>
            <person name="Kuo R.C."/>
            <person name="Labutti K."/>
            <person name="Haridas S."/>
            <person name="Kuo A."/>
            <person name="Salamov A."/>
            <person name="Ahrendt S.R."/>
            <person name="Lipzen A."/>
            <person name="Sullivan W."/>
            <person name="Andreopoulos W.B."/>
            <person name="Clum A."/>
            <person name="Lindquist E."/>
            <person name="Daum C."/>
            <person name="Ramamoorthy G.K."/>
            <person name="Gryganskyi A."/>
            <person name="Culley D."/>
            <person name="Magnuson J.K."/>
            <person name="James T.Y."/>
            <person name="O'Malley M.A."/>
            <person name="Stajich J.E."/>
            <person name="Spatafora J.W."/>
            <person name="Visel A."/>
            <person name="Grigoriev I.V."/>
        </authorList>
    </citation>
    <scope>NUCLEOTIDE SEQUENCE [LARGE SCALE GENOMIC DNA]</scope>
    <source>
        <strain evidence="2 3">NRRL 3116</strain>
    </source>
</reference>
<evidence type="ECO:0000256" key="1">
    <source>
        <dbReference type="SAM" id="MobiDB-lite"/>
    </source>
</evidence>
<gene>
    <name evidence="2" type="ORF">BCR41DRAFT_344758</name>
</gene>
<proteinExistence type="predicted"/>
<evidence type="ECO:0000313" key="2">
    <source>
        <dbReference type="EMBL" id="ORZ28171.1"/>
    </source>
</evidence>
<sequence>MNGASGFKNGVKVATDAEIEDNEEDDDEDDETTQADWKLDISAEAVAERRQRELDLITRVEKIMNAGIGDKARDPYKVFEEFVTSPKDIGPTATDQSLPDLEEVLGKFYTLDLEKGGAIFVLESLQKRQQEIARDAKENIQEETSETKVVRRDDYDAIIKVLKDSLEREVIVTGSLEEISDESSSSDSDDDDDDEDDNEE</sequence>
<dbReference type="Proteomes" id="UP000193648">
    <property type="component" value="Unassembled WGS sequence"/>
</dbReference>